<dbReference type="SUPFAM" id="SSF102114">
    <property type="entry name" value="Radical SAM enzymes"/>
    <property type="match status" value="1"/>
</dbReference>
<dbReference type="AlphaFoldDB" id="X1L8A3"/>
<proteinExistence type="predicted"/>
<reference evidence="1" key="1">
    <citation type="journal article" date="2014" name="Front. Microbiol.">
        <title>High frequency of phylogenetically diverse reductive dehalogenase-homologous genes in deep subseafloor sedimentary metagenomes.</title>
        <authorList>
            <person name="Kawai M."/>
            <person name="Futagami T."/>
            <person name="Toyoda A."/>
            <person name="Takaki Y."/>
            <person name="Nishi S."/>
            <person name="Hori S."/>
            <person name="Arai W."/>
            <person name="Tsubouchi T."/>
            <person name="Morono Y."/>
            <person name="Uchiyama I."/>
            <person name="Ito T."/>
            <person name="Fujiyama A."/>
            <person name="Inagaki F."/>
            <person name="Takami H."/>
        </authorList>
    </citation>
    <scope>NUCLEOTIDE SEQUENCE</scope>
    <source>
        <strain evidence="1">Expedition CK06-06</strain>
    </source>
</reference>
<dbReference type="EMBL" id="BARV01002211">
    <property type="protein sequence ID" value="GAH90388.1"/>
    <property type="molecule type" value="Genomic_DNA"/>
</dbReference>
<accession>X1L8A3</accession>
<name>X1L8A3_9ZZZZ</name>
<feature type="non-terminal residue" evidence="1">
    <location>
        <position position="255"/>
    </location>
</feature>
<dbReference type="Gene3D" id="3.30.750.200">
    <property type="match status" value="1"/>
</dbReference>
<protein>
    <submittedName>
        <fullName evidence="1">Uncharacterized protein</fullName>
    </submittedName>
</protein>
<sequence length="255" mass="28913">MAKGAGELEFPQPNPEAIEKLFSGIRTFAPDLKTLHIDNANPGIIARYPKECRRIAKTIIKYHTSGDVAAFGVESVDPVVIKKNNLKASPDEIMSAIRLLNEVGSKRGESGLSELLPGLNFVFGLIGETKDTFTLDFEFLKQIYDNHLLVRRINLRQVIPIPNTKMHSFGNKNIKRHKAEFKRFKRKVREQIERPMLKRLIPPGTILKDVFTEVYDGKLTFGRQLGSYPLLVGIPGVFPLDRFFDVNIVDYGYRS</sequence>
<organism evidence="1">
    <name type="scientific">marine sediment metagenome</name>
    <dbReference type="NCBI Taxonomy" id="412755"/>
    <lineage>
        <taxon>unclassified sequences</taxon>
        <taxon>metagenomes</taxon>
        <taxon>ecological metagenomes</taxon>
    </lineage>
</organism>
<comment type="caution">
    <text evidence="1">The sequence shown here is derived from an EMBL/GenBank/DDBJ whole genome shotgun (WGS) entry which is preliminary data.</text>
</comment>
<gene>
    <name evidence="1" type="ORF">S06H3_05854</name>
</gene>
<dbReference type="InterPro" id="IPR058240">
    <property type="entry name" value="rSAM_sf"/>
</dbReference>
<dbReference type="PANTHER" id="PTHR43324">
    <property type="match status" value="1"/>
</dbReference>
<dbReference type="PANTHER" id="PTHR43324:SF1">
    <property type="entry name" value="RADICAL SAM CORE DOMAIN-CONTAINING PROTEIN"/>
    <property type="match status" value="1"/>
</dbReference>
<evidence type="ECO:0000313" key="1">
    <source>
        <dbReference type="EMBL" id="GAH90388.1"/>
    </source>
</evidence>